<proteinExistence type="predicted"/>
<sequence>MAFETEGTKEKISGSKPTSSTKITLQKAIDMGEYDPEYLATFPEWHTLSRHMQFELIRKALENRNYQLLRQWAEINNMLDFRLKPHLKVAMKNIEKQLAKVNEDREKLYLEFSK</sequence>
<evidence type="ECO:0000313" key="2">
    <source>
        <dbReference type="EMBL" id="AKQ02307.1"/>
    </source>
</evidence>
<feature type="region of interest" description="Disordered" evidence="1">
    <location>
        <begin position="1"/>
        <end position="21"/>
    </location>
</feature>
<name>A0A0H4T791_9BACT</name>
<protein>
    <submittedName>
        <fullName evidence="2">Uncharacterized protein</fullName>
    </submittedName>
</protein>
<accession>A0A0H4T791</accession>
<reference evidence="2" key="1">
    <citation type="journal article" date="2015" name="ISME J.">
        <title>Aquifer environment selects for microbial species cohorts in sediment and groundwater.</title>
        <authorList>
            <person name="Hug L.A."/>
            <person name="Thomas B.C."/>
            <person name="Brown C.T."/>
            <person name="Frischkorn K.R."/>
            <person name="Williams K.H."/>
            <person name="Tringe S.G."/>
            <person name="Banfield J.F."/>
        </authorList>
    </citation>
    <scope>NUCLEOTIDE SEQUENCE</scope>
</reference>
<dbReference type="AlphaFoldDB" id="A0A0H4T791"/>
<feature type="compositionally biased region" description="Basic and acidic residues" evidence="1">
    <location>
        <begin position="1"/>
        <end position="13"/>
    </location>
</feature>
<organism evidence="2">
    <name type="scientific">uncultured Microgenomates bacterium Rifle_16ft_4_minimus_37633</name>
    <dbReference type="NCBI Taxonomy" id="1665114"/>
    <lineage>
        <taxon>Bacteria</taxon>
        <taxon>Candidatus Microgenomatota</taxon>
        <taxon>environmental samples</taxon>
    </lineage>
</organism>
<evidence type="ECO:0000256" key="1">
    <source>
        <dbReference type="SAM" id="MobiDB-lite"/>
    </source>
</evidence>
<dbReference type="EMBL" id="KT006999">
    <property type="protein sequence ID" value="AKQ02307.1"/>
    <property type="molecule type" value="Genomic_DNA"/>
</dbReference>